<keyword evidence="4" id="KW-0560">Oxidoreductase</keyword>
<keyword evidence="5" id="KW-0732">Signal</keyword>
<dbReference type="PANTHER" id="PTHR46496:SF1">
    <property type="entry name" value="ZEAXANTHIN EPOXIDASE, CHLOROPLASTIC"/>
    <property type="match status" value="1"/>
</dbReference>
<evidence type="ECO:0000256" key="1">
    <source>
        <dbReference type="ARBA" id="ARBA00001974"/>
    </source>
</evidence>
<accession>A0AAD3CTC5</accession>
<name>A0AAD3CTC5_9STRA</name>
<feature type="signal peptide" evidence="5">
    <location>
        <begin position="1"/>
        <end position="18"/>
    </location>
</feature>
<dbReference type="Proteomes" id="UP001054902">
    <property type="component" value="Unassembled WGS sequence"/>
</dbReference>
<evidence type="ECO:0000313" key="7">
    <source>
        <dbReference type="EMBL" id="GFH51727.1"/>
    </source>
</evidence>
<evidence type="ECO:0000256" key="3">
    <source>
        <dbReference type="ARBA" id="ARBA00022827"/>
    </source>
</evidence>
<feature type="domain" description="FAD-binding" evidence="6">
    <location>
        <begin position="271"/>
        <end position="473"/>
    </location>
</feature>
<keyword evidence="2" id="KW-0285">Flavoprotein</keyword>
<dbReference type="Pfam" id="PF13450">
    <property type="entry name" value="NAD_binding_8"/>
    <property type="match status" value="1"/>
</dbReference>
<comment type="cofactor">
    <cofactor evidence="1">
        <name>FAD</name>
        <dbReference type="ChEBI" id="CHEBI:57692"/>
    </cofactor>
</comment>
<evidence type="ECO:0000313" key="8">
    <source>
        <dbReference type="Proteomes" id="UP001054902"/>
    </source>
</evidence>
<proteinExistence type="predicted"/>
<sequence length="526" mass="58945">MRFRILIIAVSCARFTACFIFHPITHSMPSQKDPKDIQMRTLDFQKKEAIFMSGTDENDSAFSNEDEGYNPDLQGVYVDGFPLPPLPIRSDDEELMKSIRKIPITPLDKPIQPGIISKDRPLKVIIAGGGIGGLSLASTLIQKGFDVHIFEQARQYKPFGGPIQIQSNALWALREINPVLYETIEAVGVRTGDRLSGIKDGLRYEEGWLVKFDAATPALRCNLPLTLAINRVALQETFLKYGVPEERVHTANKVMCYENLTNGGVSVSLEDGSTVYSDILIGADGIWSRVRHQMYSLPKDEVGPAYATKHARYSGYTCFTGTCKHTPSDINEVAYKVFLGQKQYLGCTDTGNGWQHWWAFLPDPPGKKDEGPMLDRLRKEFDGWSPEIHDLFNATKPEVVKRRDLYDRLPLMQGWTDGSVALLGDACHPTMPNLGQGGAMAIEDAYVLGEELSKIKHSNEVQQILKAYEKRRFLRTSIAQFLSRNGSDLLSDWEKLRTTPIVGPIAMKTINIAQPMTMDYLYSADF</sequence>
<evidence type="ECO:0000256" key="4">
    <source>
        <dbReference type="ARBA" id="ARBA00023002"/>
    </source>
</evidence>
<evidence type="ECO:0000256" key="2">
    <source>
        <dbReference type="ARBA" id="ARBA00022630"/>
    </source>
</evidence>
<dbReference type="PRINTS" id="PR00420">
    <property type="entry name" value="RNGMNOXGNASE"/>
</dbReference>
<evidence type="ECO:0000259" key="6">
    <source>
        <dbReference type="Pfam" id="PF01494"/>
    </source>
</evidence>
<dbReference type="InterPro" id="IPR036188">
    <property type="entry name" value="FAD/NAD-bd_sf"/>
</dbReference>
<protein>
    <submittedName>
        <fullName evidence="7">Zeaxanthin epoxidase</fullName>
    </submittedName>
</protein>
<dbReference type="AlphaFoldDB" id="A0AAD3CTC5"/>
<keyword evidence="3" id="KW-0274">FAD</keyword>
<organism evidence="7 8">
    <name type="scientific">Chaetoceros tenuissimus</name>
    <dbReference type="NCBI Taxonomy" id="426638"/>
    <lineage>
        <taxon>Eukaryota</taxon>
        <taxon>Sar</taxon>
        <taxon>Stramenopiles</taxon>
        <taxon>Ochrophyta</taxon>
        <taxon>Bacillariophyta</taxon>
        <taxon>Coscinodiscophyceae</taxon>
        <taxon>Chaetocerotophycidae</taxon>
        <taxon>Chaetocerotales</taxon>
        <taxon>Chaetocerotaceae</taxon>
        <taxon>Chaetoceros</taxon>
    </lineage>
</organism>
<gene>
    <name evidence="7" type="ORF">CTEN210_08203</name>
</gene>
<dbReference type="GO" id="GO:0016491">
    <property type="term" value="F:oxidoreductase activity"/>
    <property type="evidence" value="ECO:0007669"/>
    <property type="project" value="UniProtKB-KW"/>
</dbReference>
<comment type="caution">
    <text evidence="7">The sequence shown here is derived from an EMBL/GenBank/DDBJ whole genome shotgun (WGS) entry which is preliminary data.</text>
</comment>
<dbReference type="SUPFAM" id="SSF51905">
    <property type="entry name" value="FAD/NAD(P)-binding domain"/>
    <property type="match status" value="1"/>
</dbReference>
<keyword evidence="8" id="KW-1185">Reference proteome</keyword>
<dbReference type="Gene3D" id="3.50.50.60">
    <property type="entry name" value="FAD/NAD(P)-binding domain"/>
    <property type="match status" value="1"/>
</dbReference>
<reference evidence="7 8" key="1">
    <citation type="journal article" date="2021" name="Sci. Rep.">
        <title>The genome of the diatom Chaetoceros tenuissimus carries an ancient integrated fragment of an extant virus.</title>
        <authorList>
            <person name="Hongo Y."/>
            <person name="Kimura K."/>
            <person name="Takaki Y."/>
            <person name="Yoshida Y."/>
            <person name="Baba S."/>
            <person name="Kobayashi G."/>
            <person name="Nagasaki K."/>
            <person name="Hano T."/>
            <person name="Tomaru Y."/>
        </authorList>
    </citation>
    <scope>NUCLEOTIDE SEQUENCE [LARGE SCALE GENOMIC DNA]</scope>
    <source>
        <strain evidence="7 8">NIES-3715</strain>
    </source>
</reference>
<dbReference type="GO" id="GO:0071949">
    <property type="term" value="F:FAD binding"/>
    <property type="evidence" value="ECO:0007669"/>
    <property type="project" value="InterPro"/>
</dbReference>
<dbReference type="Pfam" id="PF01494">
    <property type="entry name" value="FAD_binding_3"/>
    <property type="match status" value="1"/>
</dbReference>
<evidence type="ECO:0000256" key="5">
    <source>
        <dbReference type="SAM" id="SignalP"/>
    </source>
</evidence>
<dbReference type="PANTHER" id="PTHR46496">
    <property type="match status" value="1"/>
</dbReference>
<dbReference type="EMBL" id="BLLK01000045">
    <property type="protein sequence ID" value="GFH51727.1"/>
    <property type="molecule type" value="Genomic_DNA"/>
</dbReference>
<dbReference type="InterPro" id="IPR002938">
    <property type="entry name" value="FAD-bd"/>
</dbReference>
<feature type="chain" id="PRO_5041912036" evidence="5">
    <location>
        <begin position="19"/>
        <end position="526"/>
    </location>
</feature>